<protein>
    <recommendedName>
        <fullName evidence="3">Single-stranded DNA-binding protein</fullName>
    </recommendedName>
</protein>
<dbReference type="Pfam" id="PF00436">
    <property type="entry name" value="SSB"/>
    <property type="match status" value="1"/>
</dbReference>
<dbReference type="Gene3D" id="2.40.50.140">
    <property type="entry name" value="Nucleic acid-binding proteins"/>
    <property type="match status" value="1"/>
</dbReference>
<sequence length="170" mass="18681">MSIQISVVGTVATEPKLLNSAGKTSFCTFRVASNERRYDREKNQWVDGETTWLSVNAFRSLAEHARESFSVGDRVIVNGKLRVKRWEAQDRKGVSVELDADGLGHDLRWGVSTFKKRMIGTPVPDAEPTEMTAAEPKPLNNSVNDGWLTTADAPEQGQNNDGFSQVSAAA</sequence>
<dbReference type="NCBIfam" id="TIGR00621">
    <property type="entry name" value="ssb"/>
    <property type="match status" value="1"/>
</dbReference>
<dbReference type="EMBL" id="CP049933">
    <property type="protein sequence ID" value="QIM18336.1"/>
    <property type="molecule type" value="Genomic_DNA"/>
</dbReference>
<dbReference type="InterPro" id="IPR012340">
    <property type="entry name" value="NA-bd_OB-fold"/>
</dbReference>
<evidence type="ECO:0000313" key="5">
    <source>
        <dbReference type="EMBL" id="QIM18336.1"/>
    </source>
</evidence>
<feature type="region of interest" description="Disordered" evidence="4">
    <location>
        <begin position="120"/>
        <end position="170"/>
    </location>
</feature>
<organism evidence="5 6">
    <name type="scientific">Leucobacter coleopterorum</name>
    <dbReference type="NCBI Taxonomy" id="2714933"/>
    <lineage>
        <taxon>Bacteria</taxon>
        <taxon>Bacillati</taxon>
        <taxon>Actinomycetota</taxon>
        <taxon>Actinomycetes</taxon>
        <taxon>Micrococcales</taxon>
        <taxon>Microbacteriaceae</taxon>
        <taxon>Leucobacter</taxon>
    </lineage>
</organism>
<accession>A0ABX6JVJ9</accession>
<keyword evidence="1 2" id="KW-0238">DNA-binding</keyword>
<reference evidence="5 6" key="1">
    <citation type="submission" date="2020-03" db="EMBL/GenBank/DDBJ databases">
        <title>Leucobacter sp. nov., isolated from beetles.</title>
        <authorList>
            <person name="Hyun D.-W."/>
            <person name="Bae J.-W."/>
        </authorList>
    </citation>
    <scope>NUCLEOTIDE SEQUENCE [LARGE SCALE GENOMIC DNA]</scope>
    <source>
        <strain evidence="5 6">HDW9A</strain>
    </source>
</reference>
<dbReference type="GO" id="GO:0003677">
    <property type="term" value="F:DNA binding"/>
    <property type="evidence" value="ECO:0007669"/>
    <property type="project" value="UniProtKB-KW"/>
</dbReference>
<dbReference type="Proteomes" id="UP000503441">
    <property type="component" value="Chromosome"/>
</dbReference>
<keyword evidence="6" id="KW-1185">Reference proteome</keyword>
<dbReference type="SUPFAM" id="SSF50249">
    <property type="entry name" value="Nucleic acid-binding proteins"/>
    <property type="match status" value="1"/>
</dbReference>
<name>A0ABX6JVJ9_9MICO</name>
<dbReference type="CDD" id="cd04496">
    <property type="entry name" value="SSB_OBF"/>
    <property type="match status" value="1"/>
</dbReference>
<feature type="compositionally biased region" description="Polar residues" evidence="4">
    <location>
        <begin position="156"/>
        <end position="170"/>
    </location>
</feature>
<evidence type="ECO:0000313" key="6">
    <source>
        <dbReference type="Proteomes" id="UP000503441"/>
    </source>
</evidence>
<evidence type="ECO:0000256" key="1">
    <source>
        <dbReference type="ARBA" id="ARBA00023125"/>
    </source>
</evidence>
<evidence type="ECO:0000256" key="4">
    <source>
        <dbReference type="SAM" id="MobiDB-lite"/>
    </source>
</evidence>
<dbReference type="InterPro" id="IPR000424">
    <property type="entry name" value="Primosome_PriB/ssb"/>
</dbReference>
<dbReference type="InterPro" id="IPR011344">
    <property type="entry name" value="ssDNA-bd"/>
</dbReference>
<dbReference type="RefSeq" id="WP_166329825.1">
    <property type="nucleotide sequence ID" value="NZ_CP049933.1"/>
</dbReference>
<dbReference type="PROSITE" id="PS50935">
    <property type="entry name" value="SSB"/>
    <property type="match status" value="1"/>
</dbReference>
<evidence type="ECO:0000256" key="3">
    <source>
        <dbReference type="RuleBase" id="RU000524"/>
    </source>
</evidence>
<gene>
    <name evidence="5" type="primary">ssb</name>
    <name evidence="5" type="ORF">G7066_06180</name>
</gene>
<evidence type="ECO:0000256" key="2">
    <source>
        <dbReference type="PROSITE-ProRule" id="PRU00252"/>
    </source>
</evidence>
<proteinExistence type="predicted"/>